<organism evidence="2 3">
    <name type="scientific">Novosphingobium subterraneum</name>
    <dbReference type="NCBI Taxonomy" id="48936"/>
    <lineage>
        <taxon>Bacteria</taxon>
        <taxon>Pseudomonadati</taxon>
        <taxon>Pseudomonadota</taxon>
        <taxon>Alphaproteobacteria</taxon>
        <taxon>Sphingomonadales</taxon>
        <taxon>Sphingomonadaceae</taxon>
        <taxon>Novosphingobium</taxon>
    </lineage>
</organism>
<keyword evidence="3" id="KW-1185">Reference proteome</keyword>
<feature type="signal peptide" evidence="1">
    <location>
        <begin position="1"/>
        <end position="20"/>
    </location>
</feature>
<accession>A0A0B9AGQ0</accession>
<name>A0A0B9AGQ0_9SPHN</name>
<protein>
    <recommendedName>
        <fullName evidence="4">PRC-barrel domain-containing protein</fullName>
    </recommendedName>
</protein>
<dbReference type="Proteomes" id="UP000031338">
    <property type="component" value="Unassembled WGS sequence"/>
</dbReference>
<feature type="chain" id="PRO_5002128344" description="PRC-barrel domain-containing protein" evidence="1">
    <location>
        <begin position="21"/>
        <end position="203"/>
    </location>
</feature>
<evidence type="ECO:0008006" key="4">
    <source>
        <dbReference type="Google" id="ProtNLM"/>
    </source>
</evidence>
<comment type="caution">
    <text evidence="2">The sequence shown here is derived from an EMBL/GenBank/DDBJ whole genome shotgun (WGS) entry which is preliminary data.</text>
</comment>
<dbReference type="AlphaFoldDB" id="A0A0B9AGQ0"/>
<keyword evidence="1" id="KW-0732">Signal</keyword>
<dbReference type="EMBL" id="JRVC01000004">
    <property type="protein sequence ID" value="KHS48488.1"/>
    <property type="molecule type" value="Genomic_DNA"/>
</dbReference>
<sequence length="203" mass="19635">MTIRKLTVALLVATLPIATAANAQDAAAGTEATATAEATTAAPAAATPAVGAVVYDAAGAEVGKIKSVNAPNFVIDTGKNTATLALTALGTGPKGPVLGMTKVELDAAAEKAAAAAKADTAAAIVVDAPVYASDGTTQLGKVAEVTDTEFVLDAGTVRVKLPKTSVAKGASGLMIGMTAQGFADATKSADQSANAAAAKPAGK</sequence>
<reference evidence="2 3" key="1">
    <citation type="submission" date="2014-10" db="EMBL/GenBank/DDBJ databases">
        <title>Draft genome sequence of Novosphingobium subterraneum DSM 12447.</title>
        <authorList>
            <person name="Gan H.M."/>
            <person name="Gan H.Y."/>
            <person name="Savka M.A."/>
        </authorList>
    </citation>
    <scope>NUCLEOTIDE SEQUENCE [LARGE SCALE GENOMIC DNA]</scope>
    <source>
        <strain evidence="2 3">DSM 12447</strain>
    </source>
</reference>
<evidence type="ECO:0000256" key="1">
    <source>
        <dbReference type="SAM" id="SignalP"/>
    </source>
</evidence>
<dbReference type="PATRIC" id="fig|48936.3.peg.1167"/>
<evidence type="ECO:0000313" key="3">
    <source>
        <dbReference type="Proteomes" id="UP000031338"/>
    </source>
</evidence>
<gene>
    <name evidence="2" type="ORF">NJ75_01160</name>
</gene>
<evidence type="ECO:0000313" key="2">
    <source>
        <dbReference type="EMBL" id="KHS48488.1"/>
    </source>
</evidence>
<proteinExistence type="predicted"/>
<dbReference type="RefSeq" id="WP_052242064.1">
    <property type="nucleotide sequence ID" value="NZ_JRVC01000004.1"/>
</dbReference>